<reference evidence="1 2" key="1">
    <citation type="submission" date="2019-03" db="EMBL/GenBank/DDBJ databases">
        <title>Genome sequence of Lentibacillus salicampi ATCC BAA-719.</title>
        <authorList>
            <person name="Maclea K.S."/>
            <person name="Simoes Junior M."/>
        </authorList>
    </citation>
    <scope>NUCLEOTIDE SEQUENCE [LARGE SCALE GENOMIC DNA]</scope>
    <source>
        <strain evidence="1 2">ATCC BAA-719</strain>
    </source>
</reference>
<proteinExistence type="predicted"/>
<dbReference type="PANTHER" id="PTHR39185:SF1">
    <property type="entry name" value="SWARMING MOTILITY PROTEIN SWRD"/>
    <property type="match status" value="1"/>
</dbReference>
<dbReference type="OrthoDB" id="9799862at2"/>
<dbReference type="Proteomes" id="UP000298484">
    <property type="component" value="Unassembled WGS sequence"/>
</dbReference>
<keyword evidence="1" id="KW-0969">Cilium</keyword>
<gene>
    <name evidence="1" type="ORF">E4U82_01805</name>
</gene>
<dbReference type="AlphaFoldDB" id="A0A4Y9AJV7"/>
<dbReference type="InterPro" id="IPR009384">
    <property type="entry name" value="SwrD-like"/>
</dbReference>
<dbReference type="PANTHER" id="PTHR39185">
    <property type="entry name" value="SWARMING MOTILITY PROTEIN SWRD"/>
    <property type="match status" value="1"/>
</dbReference>
<dbReference type="Pfam" id="PF06289">
    <property type="entry name" value="FlbD"/>
    <property type="match status" value="1"/>
</dbReference>
<sequence length="72" mass="7934">MMKLTRLNGNSFTLNASMIEQVQSLPDTTITLTSGKKLLVKDSEADVSDLVTDYYKQIGLNGKFYKAGDVSE</sequence>
<keyword evidence="1" id="KW-0966">Cell projection</keyword>
<protein>
    <submittedName>
        <fullName evidence="1">Flagellar protein FlbD</fullName>
    </submittedName>
</protein>
<evidence type="ECO:0000313" key="1">
    <source>
        <dbReference type="EMBL" id="TFJ94671.1"/>
    </source>
</evidence>
<keyword evidence="1" id="KW-0282">Flagellum</keyword>
<name>A0A4Y9AJV7_9BACI</name>
<keyword evidence="2" id="KW-1185">Reference proteome</keyword>
<comment type="caution">
    <text evidence="1">The sequence shown here is derived from an EMBL/GenBank/DDBJ whole genome shotgun (WGS) entry which is preliminary data.</text>
</comment>
<accession>A0A4Y9AJV7</accession>
<evidence type="ECO:0000313" key="2">
    <source>
        <dbReference type="Proteomes" id="UP000298484"/>
    </source>
</evidence>
<organism evidence="1 2">
    <name type="scientific">Lentibacillus salicampi</name>
    <dbReference type="NCBI Taxonomy" id="175306"/>
    <lineage>
        <taxon>Bacteria</taxon>
        <taxon>Bacillati</taxon>
        <taxon>Bacillota</taxon>
        <taxon>Bacilli</taxon>
        <taxon>Bacillales</taxon>
        <taxon>Bacillaceae</taxon>
        <taxon>Lentibacillus</taxon>
    </lineage>
</organism>
<dbReference type="EMBL" id="SRHY01000001">
    <property type="protein sequence ID" value="TFJ94671.1"/>
    <property type="molecule type" value="Genomic_DNA"/>
</dbReference>